<feature type="compositionally biased region" description="Basic and acidic residues" evidence="1">
    <location>
        <begin position="9"/>
        <end position="20"/>
    </location>
</feature>
<feature type="region of interest" description="Disordered" evidence="1">
    <location>
        <begin position="45"/>
        <end position="132"/>
    </location>
</feature>
<dbReference type="Allergome" id="475">
    <property type="allergen name" value="Mala s 9"/>
</dbReference>
<reference evidence="2" key="3">
    <citation type="submission" date="1999-05" db="EMBL/GenBank/DDBJ databases">
        <authorList>
            <person name="Whitley P.R."/>
        </authorList>
    </citation>
    <scope>NUCLEOTIDE SEQUENCE</scope>
    <source>
        <strain evidence="2">ATCC no. 42132</strain>
    </source>
</reference>
<evidence type="ECO:0000256" key="1">
    <source>
        <dbReference type="SAM" id="MobiDB-lite"/>
    </source>
</evidence>
<feature type="region of interest" description="Disordered" evidence="1">
    <location>
        <begin position="1"/>
        <end position="33"/>
    </location>
</feature>
<gene>
    <name evidence="2" type="primary">Mal s 9</name>
</gene>
<feature type="compositionally biased region" description="Polar residues" evidence="1">
    <location>
        <begin position="98"/>
        <end position="132"/>
    </location>
</feature>
<reference evidence="2" key="1">
    <citation type="submission" date="1998-10" db="EMBL/GenBank/DDBJ databases">
        <authorList>
            <person name="Raool P.R."/>
        </authorList>
    </citation>
    <scope>NUCLEOTIDE SEQUENCE</scope>
    <source>
        <strain evidence="2">ATCC no. 42132</strain>
    </source>
</reference>
<name>O93973_MALSM</name>
<accession>O93973</accession>
<reference evidence="2" key="6">
    <citation type="submission" date="2002-01" db="EMBL/GenBank/DDBJ databases">
        <authorList>
            <person name="Whitley P.R."/>
        </authorList>
    </citation>
    <scope>NUCLEOTIDE SEQUENCE</scope>
    <source>
        <strain evidence="2">ATCC no. 42132</strain>
    </source>
</reference>
<dbReference type="EMBL" id="AJ011959">
    <property type="protein sequence ID" value="CAA09887.4"/>
    <property type="molecule type" value="mRNA"/>
</dbReference>
<reference evidence="2" key="2">
    <citation type="journal article" date="1999" name="J. Invest. Dermatol.">
        <title>Selective cloning of Malassezia furfur allergens by phage surface display.</title>
        <authorList>
            <person name="Lindborg M."/>
            <person name="Magnusson C.G."/>
            <person name="Zargari A."/>
            <person name="Schmidt M."/>
            <person name="Scheynius A."/>
            <person name="Crameri R."/>
            <person name="Whitley P."/>
        </authorList>
    </citation>
    <scope>NUCLEOTIDE SEQUENCE</scope>
    <source>
        <strain evidence="2">ATCC no. 42132</strain>
    </source>
</reference>
<dbReference type="Allergome" id="3373">
    <property type="allergen name" value="Mala s 9.0101"/>
</dbReference>
<reference evidence="2" key="4">
    <citation type="journal article" date="2000" name="Eur. J. Biochem.">
        <title>Cloning, characterization and expression of complete coding sequences of three IgE binding Malassezia furfur allergens, Mal f 7, Mal f 8 and Mal f 9.</title>
        <authorList>
            <person name="Rasool O."/>
            <person name="Zargari A."/>
            <person name="Almqvist J."/>
            <person name="Eshaghi H."/>
            <person name="Whitley P."/>
            <person name="Scheynius A."/>
        </authorList>
    </citation>
    <scope>NUCLEOTIDE SEQUENCE</scope>
    <source>
        <strain evidence="2">ATCC no. 42132</strain>
    </source>
</reference>
<sequence length="342" mass="36845">MSNVIKKVFNTDKAEAEGSKVADAPQEAGHKGEGFLHDAKDRLQGFAGHGHHNAQNAASGVAGSAGAGGAPSVPSANVDVTNPVNDASVQGGVEAPRSWSTQLPQSQSVADTTGATSAGRNNLTQTTSTGSGVNVAAGNVDQDVQHLAPVTRHVHHRHEIEELLREREHHIHQHHIQHHVQPVVDSEHLAEQIHSRVVPQTTVREVHANTDKDAALMRAVAGNPKDTFTQAAIDRSVIDKGETVREIVHHHIHNIVQPIIEKETHEYHRIRTTIPTTHITHEAPIVHESTAHQPIRKEDFLKGGGVLTSTTRSIEEVGLLNLGNNQRTVEGETYTGGLPLSQ</sequence>
<organism evidence="2">
    <name type="scientific">Malassezia sympodialis</name>
    <name type="common">Atopic eczema-associated yeast</name>
    <dbReference type="NCBI Taxonomy" id="76777"/>
    <lineage>
        <taxon>Eukaryota</taxon>
        <taxon>Fungi</taxon>
        <taxon>Dikarya</taxon>
        <taxon>Basidiomycota</taxon>
        <taxon>Ustilaginomycotina</taxon>
        <taxon>Malasseziomycetes</taxon>
        <taxon>Malasseziales</taxon>
        <taxon>Malasseziaceae</taxon>
        <taxon>Malassezia</taxon>
    </lineage>
</organism>
<dbReference type="AlphaFoldDB" id="O93973"/>
<protein>
    <submittedName>
        <fullName evidence="2">Allergen</fullName>
    </submittedName>
</protein>
<dbReference type="PANTHER" id="PTHR38703">
    <property type="entry name" value="CHROMOSOME 8, WHOLE GENOME SHOTGUN SEQUENCE"/>
    <property type="match status" value="1"/>
</dbReference>
<proteinExistence type="evidence at transcript level"/>
<feature type="compositionally biased region" description="Low complexity" evidence="1">
    <location>
        <begin position="53"/>
        <end position="62"/>
    </location>
</feature>
<dbReference type="VEuPathDB" id="FungiDB:MSYG_2807"/>
<evidence type="ECO:0000313" key="2">
    <source>
        <dbReference type="EMBL" id="CAA09887.4"/>
    </source>
</evidence>
<dbReference type="PANTHER" id="PTHR38703:SF1">
    <property type="entry name" value="ALLERGEN"/>
    <property type="match status" value="1"/>
</dbReference>
<reference evidence="2" key="5">
    <citation type="submission" date="2000-02" db="EMBL/GenBank/DDBJ databases">
        <authorList>
            <person name="Whitley P.R."/>
        </authorList>
    </citation>
    <scope>NUCLEOTIDE SEQUENCE</scope>
    <source>
        <strain evidence="2">ATCC no. 42132</strain>
    </source>
</reference>
<feature type="compositionally biased region" description="Polar residues" evidence="1">
    <location>
        <begin position="78"/>
        <end position="88"/>
    </location>
</feature>